<evidence type="ECO:0000259" key="1">
    <source>
        <dbReference type="Pfam" id="PF01425"/>
    </source>
</evidence>
<dbReference type="InterPro" id="IPR023631">
    <property type="entry name" value="Amidase_dom"/>
</dbReference>
<dbReference type="PANTHER" id="PTHR42678">
    <property type="entry name" value="AMIDASE"/>
    <property type="match status" value="1"/>
</dbReference>
<dbReference type="Pfam" id="PF01425">
    <property type="entry name" value="Amidase"/>
    <property type="match status" value="1"/>
</dbReference>
<dbReference type="SUPFAM" id="SSF75304">
    <property type="entry name" value="Amidase signature (AS) enzymes"/>
    <property type="match status" value="1"/>
</dbReference>
<dbReference type="Gene3D" id="3.90.1300.10">
    <property type="entry name" value="Amidase signature (AS) domain"/>
    <property type="match status" value="1"/>
</dbReference>
<dbReference type="Proteomes" id="UP000184520">
    <property type="component" value="Unassembled WGS sequence"/>
</dbReference>
<sequence>MRISGLILVVSMLSACATSTEKKEEPQWLSATATEQLQLMEEGALTSEALVAGYLDRIASIDKSGPGINSVLSVNPNALEEARALDAKRARGEILGPLHGLAVLLKDNIESKELPTTAGSVALLKNETFRDSPLAENLRNAGAVILGKTNLSEWANFRSEQSTSGWSAVGGLTRNPHILSRTACGSSSGSGAAIAAGLASLAVGTETNGSIICPSSMNGIVGFKPTVGLVSRRHIVPISHTQDTAGPMVRSVEDAALMVSVMASEDKGDDATVFADRPSSASLAETEVSLSGLRVGVVRWRQGDDQQVIAVFDDTLDKLASAGAELVEINEHSQPDGFWSQAYLVLLAEFKTSLNHYLLSSPANLPVSNLTELIGFNRSSKREMALFDQSIFIAAEETGGIEDERYAAALNTVRTATRDEGIDKLLSQYNVDVLIAPSNNPAFIIDPVYGDNAPNGFAGIGFMAAIAGYPHLTIPMGAVRDLPVGISIIGGQWDDAIVLGVGKAVETAAPFRLTPGFYSTRFDAPSLSGVTSPQ</sequence>
<dbReference type="AlphaFoldDB" id="A0A1M5F8U3"/>
<dbReference type="PANTHER" id="PTHR42678:SF34">
    <property type="entry name" value="OS04G0183300 PROTEIN"/>
    <property type="match status" value="1"/>
</dbReference>
<proteinExistence type="predicted"/>
<dbReference type="RefSeq" id="WP_073317891.1">
    <property type="nucleotide sequence ID" value="NZ_FQWD01000001.1"/>
</dbReference>
<name>A0A1M5F8U3_9ALTE</name>
<protein>
    <submittedName>
        <fullName evidence="2">Amidase</fullName>
    </submittedName>
</protein>
<accession>A0A1M5F8U3</accession>
<dbReference type="STRING" id="634436.SAMN05216361_0731"/>
<reference evidence="3" key="1">
    <citation type="submission" date="2016-11" db="EMBL/GenBank/DDBJ databases">
        <authorList>
            <person name="Varghese N."/>
            <person name="Submissions S."/>
        </authorList>
    </citation>
    <scope>NUCLEOTIDE SEQUENCE [LARGE SCALE GENOMIC DNA]</scope>
    <source>
        <strain evidence="3">CGMCC 1.8995</strain>
    </source>
</reference>
<dbReference type="EMBL" id="FQWD01000001">
    <property type="protein sequence ID" value="SHF87974.1"/>
    <property type="molecule type" value="Genomic_DNA"/>
</dbReference>
<dbReference type="OrthoDB" id="9811471at2"/>
<gene>
    <name evidence="2" type="ORF">SAMN05216361_0731</name>
</gene>
<dbReference type="NCBIfam" id="NF006006">
    <property type="entry name" value="PRK08137.1"/>
    <property type="match status" value="1"/>
</dbReference>
<evidence type="ECO:0000313" key="2">
    <source>
        <dbReference type="EMBL" id="SHF87974.1"/>
    </source>
</evidence>
<organism evidence="2 3">
    <name type="scientific">Marisediminitalea aggregata</name>
    <dbReference type="NCBI Taxonomy" id="634436"/>
    <lineage>
        <taxon>Bacteria</taxon>
        <taxon>Pseudomonadati</taxon>
        <taxon>Pseudomonadota</taxon>
        <taxon>Gammaproteobacteria</taxon>
        <taxon>Alteromonadales</taxon>
        <taxon>Alteromonadaceae</taxon>
        <taxon>Marisediminitalea</taxon>
    </lineage>
</organism>
<evidence type="ECO:0000313" key="3">
    <source>
        <dbReference type="Proteomes" id="UP000184520"/>
    </source>
</evidence>
<dbReference type="PROSITE" id="PS51257">
    <property type="entry name" value="PROKAR_LIPOPROTEIN"/>
    <property type="match status" value="1"/>
</dbReference>
<feature type="domain" description="Amidase" evidence="1">
    <location>
        <begin position="50"/>
        <end position="499"/>
    </location>
</feature>
<dbReference type="InterPro" id="IPR036928">
    <property type="entry name" value="AS_sf"/>
</dbReference>
<keyword evidence="3" id="KW-1185">Reference proteome</keyword>